<accession>A0A2N1J9D0</accession>
<dbReference type="OrthoDB" id="2546621at2759"/>
<reference evidence="1 2" key="1">
    <citation type="submission" date="2017-10" db="EMBL/GenBank/DDBJ databases">
        <title>A novel species of cold-tolerant Malassezia isolated from bats.</title>
        <authorList>
            <person name="Lorch J.M."/>
            <person name="Palmer J.M."/>
            <person name="Vanderwolf K.J."/>
            <person name="Schmidt K.Z."/>
            <person name="Verant M.L."/>
            <person name="Weller T.J."/>
            <person name="Blehert D.S."/>
        </authorList>
    </citation>
    <scope>NUCLEOTIDE SEQUENCE [LARGE SCALE GENOMIC DNA]</scope>
    <source>
        <strain evidence="1 2">NWHC:44797-103</strain>
    </source>
</reference>
<name>A0A2N1J9D0_9BASI</name>
<dbReference type="EMBL" id="KZ454992">
    <property type="protein sequence ID" value="PKI83158.1"/>
    <property type="molecule type" value="Genomic_DNA"/>
</dbReference>
<evidence type="ECO:0000313" key="1">
    <source>
        <dbReference type="EMBL" id="PKI83158.1"/>
    </source>
</evidence>
<dbReference type="AlphaFoldDB" id="A0A2N1J9D0"/>
<proteinExistence type="predicted"/>
<evidence type="ECO:0000313" key="2">
    <source>
        <dbReference type="Proteomes" id="UP000232875"/>
    </source>
</evidence>
<gene>
    <name evidence="1" type="ORF">MVES_003092</name>
</gene>
<protein>
    <recommendedName>
        <fullName evidence="3">Proteasome assembly chaperone 1</fullName>
    </recommendedName>
</protein>
<dbReference type="Proteomes" id="UP000232875">
    <property type="component" value="Unassembled WGS sequence"/>
</dbReference>
<sequence>MEHGVEAAPRHAVESDEEEVGVNVHAAVRLDVDARGRRLVVLGGDAGVSVLAFANGAAAWEVLGDIAVDGECVGWITAPSADVLLAYIPQPAWLALGAEAPLARRLVEIAAPSSVVVVQDYAPARYIAHALPAEAPLRFLRHVPASATMPHAWASFTTPWEVPNLCTGVAAAVYAEAIYAHVPALCVYVPTAQLAPHDAMPRTRRAAIPLALQTLSVDEARRKLQRIAASEEAHLRVLVALLGKENGAREAQTPLLLRAAQAILAVPSANMAGVGDGAMHM</sequence>
<evidence type="ECO:0008006" key="3">
    <source>
        <dbReference type="Google" id="ProtNLM"/>
    </source>
</evidence>
<organism evidence="1 2">
    <name type="scientific">Malassezia vespertilionis</name>
    <dbReference type="NCBI Taxonomy" id="2020962"/>
    <lineage>
        <taxon>Eukaryota</taxon>
        <taxon>Fungi</taxon>
        <taxon>Dikarya</taxon>
        <taxon>Basidiomycota</taxon>
        <taxon>Ustilaginomycotina</taxon>
        <taxon>Malasseziomycetes</taxon>
        <taxon>Malasseziales</taxon>
        <taxon>Malasseziaceae</taxon>
        <taxon>Malassezia</taxon>
    </lineage>
</organism>
<dbReference type="STRING" id="2020962.A0A2N1J9D0"/>
<keyword evidence="2" id="KW-1185">Reference proteome</keyword>